<dbReference type="AlphaFoldDB" id="A0A937USV8"/>
<dbReference type="PANTHER" id="PTHR47235">
    <property type="entry name" value="BLR6548 PROTEIN"/>
    <property type="match status" value="1"/>
</dbReference>
<accession>A0A937USV8</accession>
<sequence>MSIRARALVAAVALTSLALTACGSRVNSDDQPSNPDGGGTTQASNNTASDTGVSPTEIKVGLISGQTSGLGPDTFSASLYGAQAYFDALNDKGGVNGRKVKLVPCDDKGTGDGNVECAHTLADDEKVFALAGTTAFDYAGAQYLDSQGVPDIGGQPVGDAYYQYPHMFSIYGGFGYPRDGKAPGYDGKLYAPTGNYRWFKEKLNAKTAAVVFLNVPQSQQYASSIALGLQKEGYTVVSEQVDLALRNWDAAVIDMKNKGVEVVFDALTDDFNGQLCEAIQSRQMPLKAKVTTTQSLSDSAATIYAKSPTCLNNLYAISTAKNYNDIDDPLVKQYRDDVAKYTPDRVNKLNQWMFEGYISAKWLTDAMSSCGADLTRECVENYMTTETYDAEGLLIPRDFKVDNPPPTSAKDCLNVVRWTSSAPTGKAGWTSQTDDMTTNCFQVPTFSFDAG</sequence>
<evidence type="ECO:0000256" key="4">
    <source>
        <dbReference type="SAM" id="SignalP"/>
    </source>
</evidence>
<evidence type="ECO:0000256" key="1">
    <source>
        <dbReference type="ARBA" id="ARBA00010062"/>
    </source>
</evidence>
<organism evidence="6 7">
    <name type="scientific">Frankia nepalensis</name>
    <dbReference type="NCBI Taxonomy" id="1836974"/>
    <lineage>
        <taxon>Bacteria</taxon>
        <taxon>Bacillati</taxon>
        <taxon>Actinomycetota</taxon>
        <taxon>Actinomycetes</taxon>
        <taxon>Frankiales</taxon>
        <taxon>Frankiaceae</taxon>
        <taxon>Frankia</taxon>
    </lineage>
</organism>
<feature type="region of interest" description="Disordered" evidence="3">
    <location>
        <begin position="24"/>
        <end position="53"/>
    </location>
</feature>
<evidence type="ECO:0000313" key="7">
    <source>
        <dbReference type="Proteomes" id="UP000604475"/>
    </source>
</evidence>
<dbReference type="InterPro" id="IPR028081">
    <property type="entry name" value="Leu-bd"/>
</dbReference>
<feature type="chain" id="PRO_5038711092" evidence="4">
    <location>
        <begin position="22"/>
        <end position="451"/>
    </location>
</feature>
<feature type="compositionally biased region" description="Polar residues" evidence="3">
    <location>
        <begin position="25"/>
        <end position="34"/>
    </location>
</feature>
<comment type="similarity">
    <text evidence="1">Belongs to the leucine-binding protein family.</text>
</comment>
<dbReference type="Proteomes" id="UP000604475">
    <property type="component" value="Unassembled WGS sequence"/>
</dbReference>
<evidence type="ECO:0000256" key="3">
    <source>
        <dbReference type="SAM" id="MobiDB-lite"/>
    </source>
</evidence>
<proteinExistence type="inferred from homology"/>
<dbReference type="Pfam" id="PF13458">
    <property type="entry name" value="Peripla_BP_6"/>
    <property type="match status" value="1"/>
</dbReference>
<dbReference type="CDD" id="cd06341">
    <property type="entry name" value="PBP1_ABC_ligand_binding-like"/>
    <property type="match status" value="1"/>
</dbReference>
<name>A0A937USV8_9ACTN</name>
<dbReference type="RefSeq" id="WP_203001075.1">
    <property type="nucleotide sequence ID" value="NZ_JADWYU010000084.1"/>
</dbReference>
<dbReference type="PANTHER" id="PTHR47235:SF1">
    <property type="entry name" value="BLR6548 PROTEIN"/>
    <property type="match status" value="1"/>
</dbReference>
<keyword evidence="7" id="KW-1185">Reference proteome</keyword>
<gene>
    <name evidence="6" type="ORF">I7412_26410</name>
</gene>
<dbReference type="Gene3D" id="3.40.50.2300">
    <property type="match status" value="2"/>
</dbReference>
<evidence type="ECO:0000259" key="5">
    <source>
        <dbReference type="Pfam" id="PF13458"/>
    </source>
</evidence>
<comment type="caution">
    <text evidence="6">The sequence shown here is derived from an EMBL/GenBank/DDBJ whole genome shotgun (WGS) entry which is preliminary data.</text>
</comment>
<evidence type="ECO:0000313" key="6">
    <source>
        <dbReference type="EMBL" id="MBL7630630.1"/>
    </source>
</evidence>
<feature type="signal peptide" evidence="4">
    <location>
        <begin position="1"/>
        <end position="21"/>
    </location>
</feature>
<dbReference type="SUPFAM" id="SSF53822">
    <property type="entry name" value="Periplasmic binding protein-like I"/>
    <property type="match status" value="1"/>
</dbReference>
<feature type="domain" description="Leucine-binding protein" evidence="5">
    <location>
        <begin position="57"/>
        <end position="419"/>
    </location>
</feature>
<keyword evidence="2 4" id="KW-0732">Signal</keyword>
<feature type="compositionally biased region" description="Polar residues" evidence="3">
    <location>
        <begin position="41"/>
        <end position="53"/>
    </location>
</feature>
<dbReference type="PROSITE" id="PS51257">
    <property type="entry name" value="PROKAR_LIPOPROTEIN"/>
    <property type="match status" value="1"/>
</dbReference>
<evidence type="ECO:0000256" key="2">
    <source>
        <dbReference type="ARBA" id="ARBA00022729"/>
    </source>
</evidence>
<dbReference type="EMBL" id="JAEACQ010000252">
    <property type="protein sequence ID" value="MBL7630630.1"/>
    <property type="molecule type" value="Genomic_DNA"/>
</dbReference>
<protein>
    <submittedName>
        <fullName evidence="6">ABC transporter substrate-binding protein</fullName>
    </submittedName>
</protein>
<dbReference type="InterPro" id="IPR028082">
    <property type="entry name" value="Peripla_BP_I"/>
</dbReference>
<reference evidence="6" key="1">
    <citation type="submission" date="2020-12" db="EMBL/GenBank/DDBJ databases">
        <title>Genomic characterization of non-nitrogen-fixing Frankia strains.</title>
        <authorList>
            <person name="Carlos-Shanley C."/>
            <person name="Guerra T."/>
            <person name="Hahn D."/>
        </authorList>
    </citation>
    <scope>NUCLEOTIDE SEQUENCE</scope>
    <source>
        <strain evidence="6">CN6</strain>
    </source>
</reference>